<dbReference type="SMART" id="SM00367">
    <property type="entry name" value="LRR_CC"/>
    <property type="match status" value="13"/>
</dbReference>
<evidence type="ECO:0000313" key="2">
    <source>
        <dbReference type="Ensembl" id="ENSSRHP00000098269.1"/>
    </source>
</evidence>
<organism evidence="2 3">
    <name type="scientific">Sinocyclocheilus rhinocerous</name>
    <dbReference type="NCBI Taxonomy" id="307959"/>
    <lineage>
        <taxon>Eukaryota</taxon>
        <taxon>Metazoa</taxon>
        <taxon>Chordata</taxon>
        <taxon>Craniata</taxon>
        <taxon>Vertebrata</taxon>
        <taxon>Euteleostomi</taxon>
        <taxon>Actinopterygii</taxon>
        <taxon>Neopterygii</taxon>
        <taxon>Teleostei</taxon>
        <taxon>Ostariophysi</taxon>
        <taxon>Cypriniformes</taxon>
        <taxon>Cyprinidae</taxon>
        <taxon>Cyprininae</taxon>
        <taxon>Sinocyclocheilus</taxon>
    </lineage>
</organism>
<dbReference type="Pfam" id="PF13516">
    <property type="entry name" value="LRR_6"/>
    <property type="match status" value="2"/>
</dbReference>
<accession>A0A673N4Y4</accession>
<feature type="domain" description="F-box/LRR-repeat protein 15-like leucin rich repeat" evidence="1">
    <location>
        <begin position="116"/>
        <end position="310"/>
    </location>
</feature>
<dbReference type="PANTHER" id="PTHR13318">
    <property type="entry name" value="PARTNER OF PAIRED, ISOFORM B-RELATED"/>
    <property type="match status" value="1"/>
</dbReference>
<name>A0A673N4Y4_9TELE</name>
<dbReference type="GO" id="GO:0031146">
    <property type="term" value="P:SCF-dependent proteasomal ubiquitin-dependent protein catabolic process"/>
    <property type="evidence" value="ECO:0007669"/>
    <property type="project" value="TreeGrafter"/>
</dbReference>
<dbReference type="InterPro" id="IPR001611">
    <property type="entry name" value="Leu-rich_rpt"/>
</dbReference>
<dbReference type="Ensembl" id="ENSSRHT00000100942.1">
    <property type="protein sequence ID" value="ENSSRHP00000098269.1"/>
    <property type="gene ID" value="ENSSRHG00000048270.1"/>
</dbReference>
<dbReference type="FunFam" id="3.80.10.10:FF:001330">
    <property type="entry name" value="Leucine-rich repeat-containing 29"/>
    <property type="match status" value="1"/>
</dbReference>
<dbReference type="InterPro" id="IPR057207">
    <property type="entry name" value="FBXL15_LRR"/>
</dbReference>
<dbReference type="FunFam" id="3.80.10.10:FF:000647">
    <property type="entry name" value="Leucine-rich repeat-containing 29"/>
    <property type="match status" value="1"/>
</dbReference>
<dbReference type="Gene3D" id="3.80.10.10">
    <property type="entry name" value="Ribonuclease Inhibitor"/>
    <property type="match status" value="3"/>
</dbReference>
<proteinExistence type="predicted"/>
<keyword evidence="3" id="KW-1185">Reference proteome</keyword>
<evidence type="ECO:0000259" key="1">
    <source>
        <dbReference type="Pfam" id="PF25372"/>
    </source>
</evidence>
<dbReference type="InterPro" id="IPR032675">
    <property type="entry name" value="LRR_dom_sf"/>
</dbReference>
<dbReference type="GO" id="GO:0019005">
    <property type="term" value="C:SCF ubiquitin ligase complex"/>
    <property type="evidence" value="ECO:0007669"/>
    <property type="project" value="TreeGrafter"/>
</dbReference>
<dbReference type="Pfam" id="PF25372">
    <property type="entry name" value="DUF7885"/>
    <property type="match status" value="1"/>
</dbReference>
<protein>
    <submittedName>
        <fullName evidence="2">F-box/LRR-repeat protein 2-like</fullName>
    </submittedName>
</protein>
<reference evidence="2" key="1">
    <citation type="submission" date="2025-08" db="UniProtKB">
        <authorList>
            <consortium name="Ensembl"/>
        </authorList>
    </citation>
    <scope>IDENTIFICATION</scope>
</reference>
<gene>
    <name evidence="2" type="primary">fbxl9</name>
</gene>
<dbReference type="AlphaFoldDB" id="A0A673N4Y4"/>
<dbReference type="InterPro" id="IPR006553">
    <property type="entry name" value="Leu-rich_rpt_Cys-con_subtyp"/>
</dbReference>
<sequence>MESPHLPAEKNVTFKFPVSTSSLDFIRALARHPRCGLVISHLDGSSLSRQVLLEVGLHLGPRLDSLALPGSSVTEASLLGLLPHLTGLRMLDLQGLDSLFMSGAFLSREEQRRQVQNALRNLEELDLSDLRYLSDLSFNRLTSCTPRLRSLSLAGCHIAFEFDPYRGCPVGFGSSALVSLRNLLSLLQKQASTLHSLDLSRTSITPESLRSIAQVPGLRLEDLSLRGCKELTDYSMEILCKQQNGLRTLDLRACTELTSRTVLAVATELKELRSLSLSQDWKITDKGLAELMTLPCLRSLDLSECLHVSGADLGKGLSSPQPRAQLETLSLRNCTYIRDTVMFSLTQLLGCNLRELDLTSCVCLTDLSVRAIATYLPALVVLRLGWCKEISDWGLLGMVEPTKDCEPRDKEEDKGPSFTRTFGNMGFFQPPSLPFQERPRLVTEEDLGAFKEHQEGASLLALRGLQELDLSACSKLTDTSITQVLRFPDLQHLSLSMLPEISDDSLVSVAYHCRSLTSLALSHCPQISDQGMARALPLLHRLQHLFLACCDAVTNETLSIISLHCDRLRTLDVSMCKDITVHQVDLLQSRLPFLEKVQCRFANGADFTMVL</sequence>
<evidence type="ECO:0000313" key="3">
    <source>
        <dbReference type="Proteomes" id="UP000472270"/>
    </source>
</evidence>
<dbReference type="Proteomes" id="UP000472270">
    <property type="component" value="Unassembled WGS sequence"/>
</dbReference>
<dbReference type="SUPFAM" id="SSF52047">
    <property type="entry name" value="RNI-like"/>
    <property type="match status" value="2"/>
</dbReference>
<reference evidence="2" key="2">
    <citation type="submission" date="2025-09" db="UniProtKB">
        <authorList>
            <consortium name="Ensembl"/>
        </authorList>
    </citation>
    <scope>IDENTIFICATION</scope>
</reference>